<evidence type="ECO:0000313" key="1">
    <source>
        <dbReference type="EMBL" id="KAG9481309.1"/>
    </source>
</evidence>
<protein>
    <submittedName>
        <fullName evidence="1">Uncharacterized protein</fullName>
    </submittedName>
</protein>
<comment type="caution">
    <text evidence="1">The sequence shown here is derived from an EMBL/GenBank/DDBJ whole genome shotgun (WGS) entry which is preliminary data.</text>
</comment>
<evidence type="ECO:0000313" key="2">
    <source>
        <dbReference type="Proteomes" id="UP000770717"/>
    </source>
</evidence>
<keyword evidence="2" id="KW-1185">Reference proteome</keyword>
<gene>
    <name evidence="1" type="ORF">GDO78_010511</name>
</gene>
<reference evidence="1" key="1">
    <citation type="thesis" date="2020" institute="ProQuest LLC" country="789 East Eisenhower Parkway, Ann Arbor, MI, USA">
        <title>Comparative Genomics and Chromosome Evolution.</title>
        <authorList>
            <person name="Mudd A.B."/>
        </authorList>
    </citation>
    <scope>NUCLEOTIDE SEQUENCE</scope>
    <source>
        <strain evidence="1">HN-11 Male</strain>
        <tissue evidence="1">Kidney and liver</tissue>
    </source>
</reference>
<dbReference type="EMBL" id="WNTK01000006">
    <property type="protein sequence ID" value="KAG9481309.1"/>
    <property type="molecule type" value="Genomic_DNA"/>
</dbReference>
<sequence>MTLFPSRNQSAFCLFRPISWCVCSPRHEDEPMVFGEGLVLLNSLLFRLLLAVPCKWGVVGAECS</sequence>
<organism evidence="1 2">
    <name type="scientific">Eleutherodactylus coqui</name>
    <name type="common">Puerto Rican coqui</name>
    <dbReference type="NCBI Taxonomy" id="57060"/>
    <lineage>
        <taxon>Eukaryota</taxon>
        <taxon>Metazoa</taxon>
        <taxon>Chordata</taxon>
        <taxon>Craniata</taxon>
        <taxon>Vertebrata</taxon>
        <taxon>Euteleostomi</taxon>
        <taxon>Amphibia</taxon>
        <taxon>Batrachia</taxon>
        <taxon>Anura</taxon>
        <taxon>Neobatrachia</taxon>
        <taxon>Hyloidea</taxon>
        <taxon>Eleutherodactylidae</taxon>
        <taxon>Eleutherodactylinae</taxon>
        <taxon>Eleutherodactylus</taxon>
        <taxon>Eleutherodactylus</taxon>
    </lineage>
</organism>
<dbReference type="Proteomes" id="UP000770717">
    <property type="component" value="Unassembled WGS sequence"/>
</dbReference>
<accession>A0A8J6KA93</accession>
<name>A0A8J6KA93_ELECQ</name>
<dbReference type="AlphaFoldDB" id="A0A8J6KA93"/>
<proteinExistence type="predicted"/>